<evidence type="ECO:0000256" key="1">
    <source>
        <dbReference type="SAM" id="Coils"/>
    </source>
</evidence>
<dbReference type="AlphaFoldDB" id="A0A6V7NE02"/>
<feature type="signal peptide" evidence="2">
    <location>
        <begin position="1"/>
        <end position="24"/>
    </location>
</feature>
<dbReference type="PANTHER" id="PTHR35500:SF1">
    <property type="entry name" value="OS03G0108700 PROTEIN"/>
    <property type="match status" value="1"/>
</dbReference>
<evidence type="ECO:0000256" key="2">
    <source>
        <dbReference type="SAM" id="SignalP"/>
    </source>
</evidence>
<sequence length="156" mass="18507">MEITVEFDLFLLFCVIFRLRSKEGSEGDGEEKSGLRRRRRLRRRRLLQRRRLPWWWGDRRRWSSTSSASWRGSINSQRRSTNFICCSLGSAGSWADDLQDLTAEFEDRLISIHKEQMEKWQEEIKELRAQDASNEASRSLLQNAQFHLLQNVDNSS</sequence>
<gene>
    <name evidence="3" type="ORF">CB5_LOCUS32</name>
</gene>
<dbReference type="EMBL" id="LR862129">
    <property type="protein sequence ID" value="CAD1816821.1"/>
    <property type="molecule type" value="Genomic_DNA"/>
</dbReference>
<reference evidence="3" key="1">
    <citation type="submission" date="2020-07" db="EMBL/GenBank/DDBJ databases">
        <authorList>
            <person name="Lin J."/>
        </authorList>
    </citation>
    <scope>NUCLEOTIDE SEQUENCE</scope>
</reference>
<feature type="coiled-coil region" evidence="1">
    <location>
        <begin position="110"/>
        <end position="137"/>
    </location>
</feature>
<name>A0A6V7NE02_ANACO</name>
<keyword evidence="2" id="KW-0732">Signal</keyword>
<keyword evidence="1" id="KW-0175">Coiled coil</keyword>
<protein>
    <submittedName>
        <fullName evidence="3">Uncharacterized protein</fullName>
    </submittedName>
</protein>
<accession>A0A6V7NE02</accession>
<organism evidence="3">
    <name type="scientific">Ananas comosus var. bracteatus</name>
    <name type="common">red pineapple</name>
    <dbReference type="NCBI Taxonomy" id="296719"/>
    <lineage>
        <taxon>Eukaryota</taxon>
        <taxon>Viridiplantae</taxon>
        <taxon>Streptophyta</taxon>
        <taxon>Embryophyta</taxon>
        <taxon>Tracheophyta</taxon>
        <taxon>Spermatophyta</taxon>
        <taxon>Magnoliopsida</taxon>
        <taxon>Liliopsida</taxon>
        <taxon>Poales</taxon>
        <taxon>Bromeliaceae</taxon>
        <taxon>Bromelioideae</taxon>
        <taxon>Ananas</taxon>
    </lineage>
</organism>
<evidence type="ECO:0000313" key="3">
    <source>
        <dbReference type="EMBL" id="CAD1816821.1"/>
    </source>
</evidence>
<feature type="chain" id="PRO_5027723838" evidence="2">
    <location>
        <begin position="25"/>
        <end position="156"/>
    </location>
</feature>
<dbReference type="PANTHER" id="PTHR35500">
    <property type="entry name" value="OS03G0108700 PROTEIN"/>
    <property type="match status" value="1"/>
</dbReference>
<proteinExistence type="predicted"/>